<dbReference type="AlphaFoldDB" id="A0AA39HZH7"/>
<accession>A0AA39HZH7</accession>
<evidence type="ECO:0000256" key="1">
    <source>
        <dbReference type="SAM" id="Coils"/>
    </source>
</evidence>
<name>A0AA39HZH7_9BILA</name>
<comment type="caution">
    <text evidence="2">The sequence shown here is derived from an EMBL/GenBank/DDBJ whole genome shotgun (WGS) entry which is preliminary data.</text>
</comment>
<gene>
    <name evidence="2" type="ORF">QR680_006960</name>
</gene>
<sequence>MLYHINGVIYADAPQLFQHVNMANYFNSISYHLQCLQLLSERQQLEETRAILQEHLDEARLACTRLELEIAHLRRLIRHIIEEVDSEEE</sequence>
<keyword evidence="1" id="KW-0175">Coiled coil</keyword>
<proteinExistence type="predicted"/>
<evidence type="ECO:0000313" key="2">
    <source>
        <dbReference type="EMBL" id="KAK0413727.1"/>
    </source>
</evidence>
<reference evidence="2" key="1">
    <citation type="submission" date="2023-06" db="EMBL/GenBank/DDBJ databases">
        <title>Genomic analysis of the entomopathogenic nematode Steinernema hermaphroditum.</title>
        <authorList>
            <person name="Schwarz E.M."/>
            <person name="Heppert J.K."/>
            <person name="Baniya A."/>
            <person name="Schwartz H.T."/>
            <person name="Tan C.-H."/>
            <person name="Antoshechkin I."/>
            <person name="Sternberg P.W."/>
            <person name="Goodrich-Blair H."/>
            <person name="Dillman A.R."/>
        </authorList>
    </citation>
    <scope>NUCLEOTIDE SEQUENCE</scope>
    <source>
        <strain evidence="2">PS9179</strain>
        <tissue evidence="2">Whole animal</tissue>
    </source>
</reference>
<protein>
    <submittedName>
        <fullName evidence="2">Uncharacterized protein</fullName>
    </submittedName>
</protein>
<dbReference type="EMBL" id="JAUCMV010000003">
    <property type="protein sequence ID" value="KAK0413727.1"/>
    <property type="molecule type" value="Genomic_DNA"/>
</dbReference>
<organism evidence="2 3">
    <name type="scientific">Steinernema hermaphroditum</name>
    <dbReference type="NCBI Taxonomy" id="289476"/>
    <lineage>
        <taxon>Eukaryota</taxon>
        <taxon>Metazoa</taxon>
        <taxon>Ecdysozoa</taxon>
        <taxon>Nematoda</taxon>
        <taxon>Chromadorea</taxon>
        <taxon>Rhabditida</taxon>
        <taxon>Tylenchina</taxon>
        <taxon>Panagrolaimomorpha</taxon>
        <taxon>Strongyloidoidea</taxon>
        <taxon>Steinernematidae</taxon>
        <taxon>Steinernema</taxon>
    </lineage>
</organism>
<dbReference type="Proteomes" id="UP001175271">
    <property type="component" value="Unassembled WGS sequence"/>
</dbReference>
<keyword evidence="3" id="KW-1185">Reference proteome</keyword>
<evidence type="ECO:0000313" key="3">
    <source>
        <dbReference type="Proteomes" id="UP001175271"/>
    </source>
</evidence>
<feature type="coiled-coil region" evidence="1">
    <location>
        <begin position="35"/>
        <end position="83"/>
    </location>
</feature>